<dbReference type="SUPFAM" id="SSF46894">
    <property type="entry name" value="C-terminal effector domain of the bipartite response regulators"/>
    <property type="match status" value="1"/>
</dbReference>
<evidence type="ECO:0000256" key="3">
    <source>
        <dbReference type="ARBA" id="ARBA00023015"/>
    </source>
</evidence>
<evidence type="ECO:0000256" key="4">
    <source>
        <dbReference type="ARBA" id="ARBA00023125"/>
    </source>
</evidence>
<keyword evidence="4 7" id="KW-0238">DNA-binding</keyword>
<dbReference type="InterPro" id="IPR016032">
    <property type="entry name" value="Sig_transdc_resp-reg_C-effctor"/>
</dbReference>
<dbReference type="EMBL" id="AP018174">
    <property type="protein sequence ID" value="BAY19597.1"/>
    <property type="molecule type" value="Genomic_DNA"/>
</dbReference>
<feature type="DNA-binding region" description="OmpR/PhoB-type" evidence="7">
    <location>
        <begin position="142"/>
        <end position="245"/>
    </location>
</feature>
<evidence type="ECO:0000256" key="2">
    <source>
        <dbReference type="ARBA" id="ARBA00023012"/>
    </source>
</evidence>
<dbReference type="Proteomes" id="UP000218287">
    <property type="component" value="Chromosome"/>
</dbReference>
<dbReference type="InterPro" id="IPR001789">
    <property type="entry name" value="Sig_transdc_resp-reg_receiver"/>
</dbReference>
<keyword evidence="11" id="KW-1185">Reference proteome</keyword>
<dbReference type="InterPro" id="IPR036388">
    <property type="entry name" value="WH-like_DNA-bd_sf"/>
</dbReference>
<dbReference type="SMART" id="SM00448">
    <property type="entry name" value="REC"/>
    <property type="match status" value="1"/>
</dbReference>
<dbReference type="AlphaFoldDB" id="A0A1Z4GQ36"/>
<dbReference type="Pfam" id="PF00072">
    <property type="entry name" value="Response_reg"/>
    <property type="match status" value="1"/>
</dbReference>
<keyword evidence="3" id="KW-0805">Transcription regulation</keyword>
<evidence type="ECO:0000256" key="6">
    <source>
        <dbReference type="PROSITE-ProRule" id="PRU00169"/>
    </source>
</evidence>
<dbReference type="GO" id="GO:0005829">
    <property type="term" value="C:cytosol"/>
    <property type="evidence" value="ECO:0007669"/>
    <property type="project" value="TreeGrafter"/>
</dbReference>
<name>A0A1Z4GQ36_9CYAN</name>
<dbReference type="InterPro" id="IPR011006">
    <property type="entry name" value="CheY-like_superfamily"/>
</dbReference>
<dbReference type="CDD" id="cd00383">
    <property type="entry name" value="trans_reg_C"/>
    <property type="match status" value="1"/>
</dbReference>
<evidence type="ECO:0000256" key="1">
    <source>
        <dbReference type="ARBA" id="ARBA00022553"/>
    </source>
</evidence>
<evidence type="ECO:0000256" key="5">
    <source>
        <dbReference type="ARBA" id="ARBA00023163"/>
    </source>
</evidence>
<gene>
    <name evidence="10" type="ORF">NIES21_54610</name>
</gene>
<dbReference type="Gene3D" id="1.10.10.10">
    <property type="entry name" value="Winged helix-like DNA-binding domain superfamily/Winged helix DNA-binding domain"/>
    <property type="match status" value="1"/>
</dbReference>
<dbReference type="CDD" id="cd17624">
    <property type="entry name" value="REC_OmpR_PmrA-like"/>
    <property type="match status" value="1"/>
</dbReference>
<dbReference type="Pfam" id="PF00486">
    <property type="entry name" value="Trans_reg_C"/>
    <property type="match status" value="1"/>
</dbReference>
<proteinExistence type="predicted"/>
<feature type="domain" description="Response regulatory" evidence="8">
    <location>
        <begin position="18"/>
        <end position="134"/>
    </location>
</feature>
<dbReference type="GO" id="GO:0006355">
    <property type="term" value="P:regulation of DNA-templated transcription"/>
    <property type="evidence" value="ECO:0007669"/>
    <property type="project" value="InterPro"/>
</dbReference>
<dbReference type="GO" id="GO:0000976">
    <property type="term" value="F:transcription cis-regulatory region binding"/>
    <property type="evidence" value="ECO:0007669"/>
    <property type="project" value="TreeGrafter"/>
</dbReference>
<evidence type="ECO:0000259" key="9">
    <source>
        <dbReference type="PROSITE" id="PS51755"/>
    </source>
</evidence>
<protein>
    <submittedName>
        <fullName evidence="10">Two-component response regulator</fullName>
    </submittedName>
</protein>
<feature type="domain" description="OmpR/PhoB-type" evidence="9">
    <location>
        <begin position="142"/>
        <end position="245"/>
    </location>
</feature>
<keyword evidence="5" id="KW-0804">Transcription</keyword>
<evidence type="ECO:0000259" key="8">
    <source>
        <dbReference type="PROSITE" id="PS50110"/>
    </source>
</evidence>
<dbReference type="PANTHER" id="PTHR48111">
    <property type="entry name" value="REGULATOR OF RPOS"/>
    <property type="match status" value="1"/>
</dbReference>
<dbReference type="PROSITE" id="PS50110">
    <property type="entry name" value="RESPONSE_REGULATORY"/>
    <property type="match status" value="1"/>
</dbReference>
<dbReference type="Gene3D" id="3.40.50.2300">
    <property type="match status" value="1"/>
</dbReference>
<dbReference type="GO" id="GO:0032993">
    <property type="term" value="C:protein-DNA complex"/>
    <property type="evidence" value="ECO:0007669"/>
    <property type="project" value="TreeGrafter"/>
</dbReference>
<evidence type="ECO:0000313" key="10">
    <source>
        <dbReference type="EMBL" id="BAY19597.1"/>
    </source>
</evidence>
<dbReference type="SUPFAM" id="SSF52172">
    <property type="entry name" value="CheY-like"/>
    <property type="match status" value="1"/>
</dbReference>
<dbReference type="FunFam" id="3.40.50.2300:FF:000002">
    <property type="entry name" value="DNA-binding response regulator PhoP"/>
    <property type="match status" value="1"/>
</dbReference>
<dbReference type="InterPro" id="IPR049767">
    <property type="entry name" value="RppA"/>
</dbReference>
<keyword evidence="1 6" id="KW-0597">Phosphoprotein</keyword>
<keyword evidence="2" id="KW-0902">Two-component regulatory system</keyword>
<dbReference type="Gene3D" id="6.10.250.690">
    <property type="match status" value="1"/>
</dbReference>
<accession>A0A1Z4GQ36</accession>
<dbReference type="PROSITE" id="PS51755">
    <property type="entry name" value="OMPR_PHOB"/>
    <property type="match status" value="1"/>
</dbReference>
<reference evidence="10 11" key="1">
    <citation type="submission" date="2017-06" db="EMBL/GenBank/DDBJ databases">
        <title>Genome sequencing of cyanobaciteial culture collection at National Institute for Environmental Studies (NIES).</title>
        <authorList>
            <person name="Hirose Y."/>
            <person name="Shimura Y."/>
            <person name="Fujisawa T."/>
            <person name="Nakamura Y."/>
            <person name="Kawachi M."/>
        </authorList>
    </citation>
    <scope>NUCLEOTIDE SEQUENCE [LARGE SCALE GENOMIC DNA]</scope>
    <source>
        <strain evidence="10 11">NIES-21</strain>
    </source>
</reference>
<evidence type="ECO:0000313" key="11">
    <source>
        <dbReference type="Proteomes" id="UP000218287"/>
    </source>
</evidence>
<feature type="modified residue" description="4-aspartylphosphate" evidence="6">
    <location>
        <position position="69"/>
    </location>
</feature>
<evidence type="ECO:0000256" key="7">
    <source>
        <dbReference type="PROSITE-ProRule" id="PRU01091"/>
    </source>
</evidence>
<sequence>MLKSQTYNELLNIYVDMRVLLVEDEPDLGAAMKRTLNQQKYLVDWVMDGNDAWAYLENSSAQYTVAILDWMLPGISGLELCKRLRYKGNPLPILMLTAKDRMEDKVAGLDAGADDYLVKPFGMVELLARLRALQRRSPHFQPQQLSVGNLTLDYGNSKVVRQNTTGEQQSIPLTNKEFQLLEYFMNHPNQIVTTEQIRNQIWEVNAESSSNVVAAQIRLLRRKLTSNDCPNPIETLHGMGYRLKFSDESK</sequence>
<dbReference type="NCBIfam" id="NF041734">
    <property type="entry name" value="resp_reg_RppA"/>
    <property type="match status" value="1"/>
</dbReference>
<dbReference type="PANTHER" id="PTHR48111:SF5">
    <property type="entry name" value="RESPONSE REGULATOR RPPA"/>
    <property type="match status" value="1"/>
</dbReference>
<dbReference type="GO" id="GO:0000156">
    <property type="term" value="F:phosphorelay response regulator activity"/>
    <property type="evidence" value="ECO:0007669"/>
    <property type="project" value="TreeGrafter"/>
</dbReference>
<organism evidence="10 11">
    <name type="scientific">Anabaenopsis circularis NIES-21</name>
    <dbReference type="NCBI Taxonomy" id="1085406"/>
    <lineage>
        <taxon>Bacteria</taxon>
        <taxon>Bacillati</taxon>
        <taxon>Cyanobacteriota</taxon>
        <taxon>Cyanophyceae</taxon>
        <taxon>Nostocales</taxon>
        <taxon>Nodulariaceae</taxon>
        <taxon>Anabaenopsis</taxon>
    </lineage>
</organism>
<dbReference type="InterPro" id="IPR001867">
    <property type="entry name" value="OmpR/PhoB-type_DNA-bd"/>
</dbReference>
<dbReference type="InterPro" id="IPR039420">
    <property type="entry name" value="WalR-like"/>
</dbReference>
<dbReference type="OrthoDB" id="455826at2"/>
<dbReference type="SMART" id="SM00862">
    <property type="entry name" value="Trans_reg_C"/>
    <property type="match status" value="1"/>
</dbReference>